<evidence type="ECO:0000313" key="2">
    <source>
        <dbReference type="Proteomes" id="UP000800039"/>
    </source>
</evidence>
<dbReference type="GeneID" id="63843748"/>
<dbReference type="EMBL" id="ML976616">
    <property type="protein sequence ID" value="KAF1845023.1"/>
    <property type="molecule type" value="Genomic_DNA"/>
</dbReference>
<dbReference type="RefSeq" id="XP_040787586.1">
    <property type="nucleotide sequence ID" value="XM_040926497.1"/>
</dbReference>
<organism evidence="1 2">
    <name type="scientific">Cucurbitaria berberidis CBS 394.84</name>
    <dbReference type="NCBI Taxonomy" id="1168544"/>
    <lineage>
        <taxon>Eukaryota</taxon>
        <taxon>Fungi</taxon>
        <taxon>Dikarya</taxon>
        <taxon>Ascomycota</taxon>
        <taxon>Pezizomycotina</taxon>
        <taxon>Dothideomycetes</taxon>
        <taxon>Pleosporomycetidae</taxon>
        <taxon>Pleosporales</taxon>
        <taxon>Pleosporineae</taxon>
        <taxon>Cucurbitariaceae</taxon>
        <taxon>Cucurbitaria</taxon>
    </lineage>
</organism>
<dbReference type="Gene3D" id="3.80.10.10">
    <property type="entry name" value="Ribonuclease Inhibitor"/>
    <property type="match status" value="1"/>
</dbReference>
<protein>
    <recommendedName>
        <fullName evidence="3">F-box domain-containing protein</fullName>
    </recommendedName>
</protein>
<keyword evidence="2" id="KW-1185">Reference proteome</keyword>
<dbReference type="Proteomes" id="UP000800039">
    <property type="component" value="Unassembled WGS sequence"/>
</dbReference>
<name>A0A9P4GFC6_9PLEO</name>
<proteinExistence type="predicted"/>
<accession>A0A9P4GFC6</accession>
<gene>
    <name evidence="1" type="ORF">K460DRAFT_101907</name>
</gene>
<evidence type="ECO:0008006" key="3">
    <source>
        <dbReference type="Google" id="ProtNLM"/>
    </source>
</evidence>
<dbReference type="SUPFAM" id="SSF52047">
    <property type="entry name" value="RNI-like"/>
    <property type="match status" value="1"/>
</dbReference>
<dbReference type="OrthoDB" id="5422579at2759"/>
<reference evidence="1" key="1">
    <citation type="submission" date="2020-01" db="EMBL/GenBank/DDBJ databases">
        <authorList>
            <consortium name="DOE Joint Genome Institute"/>
            <person name="Haridas S."/>
            <person name="Albert R."/>
            <person name="Binder M."/>
            <person name="Bloem J."/>
            <person name="Labutti K."/>
            <person name="Salamov A."/>
            <person name="Andreopoulos B."/>
            <person name="Baker S.E."/>
            <person name="Barry K."/>
            <person name="Bills G."/>
            <person name="Bluhm B.H."/>
            <person name="Cannon C."/>
            <person name="Castanera R."/>
            <person name="Culley D.E."/>
            <person name="Daum C."/>
            <person name="Ezra D."/>
            <person name="Gonzalez J.B."/>
            <person name="Henrissat B."/>
            <person name="Kuo A."/>
            <person name="Liang C."/>
            <person name="Lipzen A."/>
            <person name="Lutzoni F."/>
            <person name="Magnuson J."/>
            <person name="Mondo S."/>
            <person name="Nolan M."/>
            <person name="Ohm R."/>
            <person name="Pangilinan J."/>
            <person name="Park H.-J."/>
            <person name="Ramirez L."/>
            <person name="Alfaro M."/>
            <person name="Sun H."/>
            <person name="Tritt A."/>
            <person name="Yoshinaga Y."/>
            <person name="Zwiers L.-H."/>
            <person name="Turgeon B.G."/>
            <person name="Goodwin S.B."/>
            <person name="Spatafora J.W."/>
            <person name="Crous P.W."/>
            <person name="Grigoriev I.V."/>
        </authorList>
    </citation>
    <scope>NUCLEOTIDE SEQUENCE</scope>
    <source>
        <strain evidence="1">CBS 394.84</strain>
    </source>
</reference>
<sequence>MALSSPYLPLEVHRIISQYIHRFDLPNYRLASKGFAAIGAEELFRTITFHYSSASLARVTAIRESEHLQKQVQVLTWDTNLWKIPQVMDLHEWETYLLLKAEYFHLKSAGWTSEDTHATKLAQIVGSRQQWEQYLDNVQDEKRAKSYCASHEYLLGFDNVKKLCIVNGALVPGHRGLRKVGNNVLLAEDNPATLLRGEGLHRSGDHVSASARPSVHAFQVIPELSGLDLKKLRLDALCWRAFCRPMKSISALQNLTSLRLQLTVQSEGADPDTGHARQDICDGFLTEYLTNLPHLESLQLDLEGRICGDDNGYRAPSTIDDIFPPEHTWPKLRKLSLRYLDTTPGALLSLLRRHSSTLKILRLHSICLEMNLSDNNLYLNWPQVLQEISVTLHLERATLSGWLGFDQGGYEWNLGEKRTLAVAAATHLVAGGECPLHEGNAYFGRSNRSGA</sequence>
<evidence type="ECO:0000313" key="1">
    <source>
        <dbReference type="EMBL" id="KAF1845023.1"/>
    </source>
</evidence>
<dbReference type="AlphaFoldDB" id="A0A9P4GFC6"/>
<dbReference type="InterPro" id="IPR032675">
    <property type="entry name" value="LRR_dom_sf"/>
</dbReference>
<comment type="caution">
    <text evidence="1">The sequence shown here is derived from an EMBL/GenBank/DDBJ whole genome shotgun (WGS) entry which is preliminary data.</text>
</comment>